<evidence type="ECO:0008006" key="3">
    <source>
        <dbReference type="Google" id="ProtNLM"/>
    </source>
</evidence>
<evidence type="ECO:0000313" key="2">
    <source>
        <dbReference type="Proteomes" id="UP000023152"/>
    </source>
</evidence>
<organism evidence="1 2">
    <name type="scientific">Reticulomyxa filosa</name>
    <dbReference type="NCBI Taxonomy" id="46433"/>
    <lineage>
        <taxon>Eukaryota</taxon>
        <taxon>Sar</taxon>
        <taxon>Rhizaria</taxon>
        <taxon>Retaria</taxon>
        <taxon>Foraminifera</taxon>
        <taxon>Monothalamids</taxon>
        <taxon>Reticulomyxidae</taxon>
        <taxon>Reticulomyxa</taxon>
    </lineage>
</organism>
<accession>X6N2X3</accession>
<proteinExistence type="predicted"/>
<gene>
    <name evidence="1" type="ORF">RFI_17129</name>
</gene>
<dbReference type="GO" id="GO:0008081">
    <property type="term" value="F:phosphoric diester hydrolase activity"/>
    <property type="evidence" value="ECO:0007669"/>
    <property type="project" value="InterPro"/>
</dbReference>
<dbReference type="InterPro" id="IPR017946">
    <property type="entry name" value="PLC-like_Pdiesterase_TIM-brl"/>
</dbReference>
<dbReference type="PANTHER" id="PTHR13593">
    <property type="match status" value="1"/>
</dbReference>
<keyword evidence="2" id="KW-1185">Reference proteome</keyword>
<evidence type="ECO:0000313" key="1">
    <source>
        <dbReference type="EMBL" id="ETO20089.1"/>
    </source>
</evidence>
<protein>
    <recommendedName>
        <fullName evidence="3">Phosphatidylinositol-specific phospholipase C X domain-containing protein</fullName>
    </recommendedName>
</protein>
<dbReference type="SUPFAM" id="SSF51695">
    <property type="entry name" value="PLC-like phosphodiesterases"/>
    <property type="match status" value="1"/>
</dbReference>
<comment type="caution">
    <text evidence="1">The sequence shown here is derived from an EMBL/GenBank/DDBJ whole genome shotgun (WGS) entry which is preliminary data.</text>
</comment>
<dbReference type="PANTHER" id="PTHR13593:SF140">
    <property type="entry name" value="PLC-LIKE PHOSPHODIESTERASE"/>
    <property type="match status" value="1"/>
</dbReference>
<dbReference type="OrthoDB" id="1046782at2759"/>
<sequence>MCMSEDSIPVISQIKSLILLLRGDKFGASETQRAFICQCIVISQVYSLFKYLYEKDFESAMEIQFEFYRSTFVAVPLVSQLLSIFLSNIFESNQFRLFFPPSPYSSSSLMIIPQKKKRTKFECLCFFFSSKKKKKNVSQGDLIFFPVRFFMYLFHPWPRILRPLHSLHPIKNKIKKKIRKKSQKWLRFLNLSEDNLKKEDKHAKKEVHGQMPLKCWMKQFEQFPLSYLTLPGTHNAHAYKFKWVVSFLSNFAVNQHWDVYRQLKNGARCLDIRVGTLIKKKKKNNF</sequence>
<dbReference type="Proteomes" id="UP000023152">
    <property type="component" value="Unassembled WGS sequence"/>
</dbReference>
<dbReference type="GO" id="GO:0006629">
    <property type="term" value="P:lipid metabolic process"/>
    <property type="evidence" value="ECO:0007669"/>
    <property type="project" value="InterPro"/>
</dbReference>
<dbReference type="InterPro" id="IPR051057">
    <property type="entry name" value="PI-PLC_domain"/>
</dbReference>
<dbReference type="EMBL" id="ASPP01012944">
    <property type="protein sequence ID" value="ETO20089.1"/>
    <property type="molecule type" value="Genomic_DNA"/>
</dbReference>
<name>X6N2X3_RETFI</name>
<dbReference type="PROSITE" id="PS50007">
    <property type="entry name" value="PIPLC_X_DOMAIN"/>
    <property type="match status" value="1"/>
</dbReference>
<reference evidence="1 2" key="1">
    <citation type="journal article" date="2013" name="Curr. Biol.">
        <title>The Genome of the Foraminiferan Reticulomyxa filosa.</title>
        <authorList>
            <person name="Glockner G."/>
            <person name="Hulsmann N."/>
            <person name="Schleicher M."/>
            <person name="Noegel A.A."/>
            <person name="Eichinger L."/>
            <person name="Gallinger C."/>
            <person name="Pawlowski J."/>
            <person name="Sierra R."/>
            <person name="Euteneuer U."/>
            <person name="Pillet L."/>
            <person name="Moustafa A."/>
            <person name="Platzer M."/>
            <person name="Groth M."/>
            <person name="Szafranski K."/>
            <person name="Schliwa M."/>
        </authorList>
    </citation>
    <scope>NUCLEOTIDE SEQUENCE [LARGE SCALE GENOMIC DNA]</scope>
</reference>
<dbReference type="Gene3D" id="3.20.20.190">
    <property type="entry name" value="Phosphatidylinositol (PI) phosphodiesterase"/>
    <property type="match status" value="1"/>
</dbReference>
<dbReference type="AlphaFoldDB" id="X6N2X3"/>